<evidence type="ECO:0000313" key="3">
    <source>
        <dbReference type="EMBL" id="MCQ8242456.1"/>
    </source>
</evidence>
<dbReference type="Proteomes" id="UP001524547">
    <property type="component" value="Unassembled WGS sequence"/>
</dbReference>
<evidence type="ECO:0000259" key="2">
    <source>
        <dbReference type="Pfam" id="PF18602"/>
    </source>
</evidence>
<feature type="signal peptide" evidence="1">
    <location>
        <begin position="1"/>
        <end position="33"/>
    </location>
</feature>
<accession>A0ABT1W1H6</accession>
<reference evidence="3 4" key="1">
    <citation type="submission" date="2022-06" db="EMBL/GenBank/DDBJ databases">
        <title>Rhizosaccharibacter gen. nov. sp. nov. KSS12, endophytic bacteria isolated from sugarcane.</title>
        <authorList>
            <person name="Pitiwittayakul N."/>
        </authorList>
    </citation>
    <scope>NUCLEOTIDE SEQUENCE [LARGE SCALE GENOMIC DNA]</scope>
    <source>
        <strain evidence="3 4">KSS12</strain>
    </source>
</reference>
<protein>
    <recommendedName>
        <fullName evidence="2">Rap1a immunity protein domain-containing protein</fullName>
    </recommendedName>
</protein>
<sequence>MTAHRVASTAARTTATAAAFAGLMSLTALPALAQTAGDDTQYSYKRPSPTTITTFGSLVDLCNTPESSMRYDENHGVCVGYFSGFVDLYLAETPVSSRVVCLPNPPTTRQEARNKFVAWASSHPDMTAQPAAVGVYRFLAATYPCASTAPTVAPPAPLASPAGSATP</sequence>
<dbReference type="RefSeq" id="WP_422921207.1">
    <property type="nucleotide sequence ID" value="NZ_JAMZEJ010000011.1"/>
</dbReference>
<gene>
    <name evidence="3" type="ORF">NFI88_16605</name>
</gene>
<name>A0ABT1W1H6_9PROT</name>
<comment type="caution">
    <text evidence="3">The sequence shown here is derived from an EMBL/GenBank/DDBJ whole genome shotgun (WGS) entry which is preliminary data.</text>
</comment>
<evidence type="ECO:0000313" key="4">
    <source>
        <dbReference type="Proteomes" id="UP001524547"/>
    </source>
</evidence>
<organism evidence="3 4">
    <name type="scientific">Rhizosaccharibacter radicis</name>
    <dbReference type="NCBI Taxonomy" id="2782605"/>
    <lineage>
        <taxon>Bacteria</taxon>
        <taxon>Pseudomonadati</taxon>
        <taxon>Pseudomonadota</taxon>
        <taxon>Alphaproteobacteria</taxon>
        <taxon>Acetobacterales</taxon>
        <taxon>Acetobacteraceae</taxon>
        <taxon>Rhizosaccharibacter</taxon>
    </lineage>
</organism>
<dbReference type="EMBL" id="JAMZEJ010000011">
    <property type="protein sequence ID" value="MCQ8242456.1"/>
    <property type="molecule type" value="Genomic_DNA"/>
</dbReference>
<dbReference type="Pfam" id="PF18602">
    <property type="entry name" value="Rap1a"/>
    <property type="match status" value="1"/>
</dbReference>
<evidence type="ECO:0000256" key="1">
    <source>
        <dbReference type="SAM" id="SignalP"/>
    </source>
</evidence>
<dbReference type="InterPro" id="IPR041238">
    <property type="entry name" value="Rap1a"/>
</dbReference>
<keyword evidence="4" id="KW-1185">Reference proteome</keyword>
<keyword evidence="1" id="KW-0732">Signal</keyword>
<proteinExistence type="predicted"/>
<feature type="domain" description="Rap1a immunity protein" evidence="2">
    <location>
        <begin position="56"/>
        <end position="145"/>
    </location>
</feature>
<feature type="chain" id="PRO_5046467494" description="Rap1a immunity protein domain-containing protein" evidence="1">
    <location>
        <begin position="34"/>
        <end position="167"/>
    </location>
</feature>